<keyword evidence="6" id="KW-1185">Reference proteome</keyword>
<name>A0A9P8VP02_9PEZI</name>
<dbReference type="AlphaFoldDB" id="A0A9P8VP02"/>
<accession>A0A9P8VP02</accession>
<feature type="signal peptide" evidence="3">
    <location>
        <begin position="1"/>
        <end position="18"/>
    </location>
</feature>
<dbReference type="EMBL" id="JAGSXJ010000001">
    <property type="protein sequence ID" value="KAH6697433.1"/>
    <property type="molecule type" value="Genomic_DNA"/>
</dbReference>
<feature type="chain" id="PRO_5040248972" description="DUF7728 domain-containing protein" evidence="3">
    <location>
        <begin position="19"/>
        <end position="384"/>
    </location>
</feature>
<proteinExistence type="predicted"/>
<feature type="region of interest" description="Disordered" evidence="1">
    <location>
        <begin position="346"/>
        <end position="384"/>
    </location>
</feature>
<organism evidence="5 6">
    <name type="scientific">Plectosphaerella plurivora</name>
    <dbReference type="NCBI Taxonomy" id="936078"/>
    <lineage>
        <taxon>Eukaryota</taxon>
        <taxon>Fungi</taxon>
        <taxon>Dikarya</taxon>
        <taxon>Ascomycota</taxon>
        <taxon>Pezizomycotina</taxon>
        <taxon>Sordariomycetes</taxon>
        <taxon>Hypocreomycetidae</taxon>
        <taxon>Glomerellales</taxon>
        <taxon>Plectosphaerellaceae</taxon>
        <taxon>Plectosphaerella</taxon>
    </lineage>
</organism>
<evidence type="ECO:0000313" key="6">
    <source>
        <dbReference type="Proteomes" id="UP000770015"/>
    </source>
</evidence>
<sequence>MLWKHLTAAAGLAAVANALFIAPEISAADDKIVDALPFVKSDIAQQTQTLKLDCPGCPVKLRRHDGRTTTKIDVANHLELTFAIDTSGAADRLLVNDFELYPNTASWYTTLRAPQVLDFTRMVTKHPRKAKPPTPQLGYSLGIRRIPTEEEAQQLSLIEVELQIIEVGYSFNDNIPAVQLKLVETPSGKLMIASVDVEVRKDAAESPEASDLPEDECQNVFCSWGKSIVKGLKSLRPSCHRGQHGAVQDGRGHGHGASRHHAHAHHRGQRPGHYRQHHTWGRLLQNITWSIFLPILIGLVAGVGVALIGMMMGTFTVCLWRLAFRRQAPWMRRHCRRRRGHSCRKARPETAAYADEKASLMESQEENLPAPPAYTDADEKTATS</sequence>
<dbReference type="Pfam" id="PF24854">
    <property type="entry name" value="DUF7728"/>
    <property type="match status" value="1"/>
</dbReference>
<feature type="region of interest" description="Disordered" evidence="1">
    <location>
        <begin position="240"/>
        <end position="274"/>
    </location>
</feature>
<dbReference type="Proteomes" id="UP000770015">
    <property type="component" value="Unassembled WGS sequence"/>
</dbReference>
<feature type="domain" description="DUF7728" evidence="4">
    <location>
        <begin position="46"/>
        <end position="197"/>
    </location>
</feature>
<keyword evidence="3" id="KW-0732">Signal</keyword>
<evidence type="ECO:0000256" key="1">
    <source>
        <dbReference type="SAM" id="MobiDB-lite"/>
    </source>
</evidence>
<reference evidence="5" key="1">
    <citation type="journal article" date="2021" name="Nat. Commun.">
        <title>Genetic determinants of endophytism in the Arabidopsis root mycobiome.</title>
        <authorList>
            <person name="Mesny F."/>
            <person name="Miyauchi S."/>
            <person name="Thiergart T."/>
            <person name="Pickel B."/>
            <person name="Atanasova L."/>
            <person name="Karlsson M."/>
            <person name="Huettel B."/>
            <person name="Barry K.W."/>
            <person name="Haridas S."/>
            <person name="Chen C."/>
            <person name="Bauer D."/>
            <person name="Andreopoulos W."/>
            <person name="Pangilinan J."/>
            <person name="LaButti K."/>
            <person name="Riley R."/>
            <person name="Lipzen A."/>
            <person name="Clum A."/>
            <person name="Drula E."/>
            <person name="Henrissat B."/>
            <person name="Kohler A."/>
            <person name="Grigoriev I.V."/>
            <person name="Martin F.M."/>
            <person name="Hacquard S."/>
        </authorList>
    </citation>
    <scope>NUCLEOTIDE SEQUENCE</scope>
    <source>
        <strain evidence="5">MPI-SDFR-AT-0117</strain>
    </source>
</reference>
<dbReference type="OrthoDB" id="5409353at2759"/>
<keyword evidence="2" id="KW-0812">Transmembrane</keyword>
<comment type="caution">
    <text evidence="5">The sequence shown here is derived from an EMBL/GenBank/DDBJ whole genome shotgun (WGS) entry which is preliminary data.</text>
</comment>
<feature type="transmembrane region" description="Helical" evidence="2">
    <location>
        <begin position="291"/>
        <end position="324"/>
    </location>
</feature>
<protein>
    <recommendedName>
        <fullName evidence="4">DUF7728 domain-containing protein</fullName>
    </recommendedName>
</protein>
<dbReference type="PANTHER" id="PTHR40622">
    <property type="match status" value="1"/>
</dbReference>
<dbReference type="InterPro" id="IPR056145">
    <property type="entry name" value="DUF7728"/>
</dbReference>
<evidence type="ECO:0000256" key="3">
    <source>
        <dbReference type="SAM" id="SignalP"/>
    </source>
</evidence>
<feature type="compositionally biased region" description="Basic residues" evidence="1">
    <location>
        <begin position="253"/>
        <end position="274"/>
    </location>
</feature>
<gene>
    <name evidence="5" type="ORF">F5X68DRAFT_272356</name>
</gene>
<keyword evidence="2" id="KW-1133">Transmembrane helix</keyword>
<keyword evidence="2" id="KW-0472">Membrane</keyword>
<evidence type="ECO:0000259" key="4">
    <source>
        <dbReference type="Pfam" id="PF24854"/>
    </source>
</evidence>
<dbReference type="PANTHER" id="PTHR40622:SF1">
    <property type="match status" value="1"/>
</dbReference>
<evidence type="ECO:0000256" key="2">
    <source>
        <dbReference type="SAM" id="Phobius"/>
    </source>
</evidence>
<evidence type="ECO:0000313" key="5">
    <source>
        <dbReference type="EMBL" id="KAH6697433.1"/>
    </source>
</evidence>